<dbReference type="GO" id="GO:0015031">
    <property type="term" value="P:protein transport"/>
    <property type="evidence" value="ECO:0007669"/>
    <property type="project" value="UniProtKB-KW"/>
</dbReference>
<evidence type="ECO:0000313" key="11">
    <source>
        <dbReference type="EMBL" id="GAI66926.1"/>
    </source>
</evidence>
<dbReference type="Pfam" id="PF03176">
    <property type="entry name" value="MMPL"/>
    <property type="match status" value="1"/>
</dbReference>
<dbReference type="Gene3D" id="1.20.1640.10">
    <property type="entry name" value="Multidrug efflux transporter AcrB transmembrane domain"/>
    <property type="match status" value="1"/>
</dbReference>
<dbReference type="AlphaFoldDB" id="X1RIW9"/>
<evidence type="ECO:0000256" key="5">
    <source>
        <dbReference type="ARBA" id="ARBA00022927"/>
    </source>
</evidence>
<keyword evidence="8 9" id="KW-0472">Membrane</keyword>
<keyword evidence="2" id="KW-0813">Transport</keyword>
<evidence type="ECO:0000256" key="6">
    <source>
        <dbReference type="ARBA" id="ARBA00022989"/>
    </source>
</evidence>
<keyword evidence="7" id="KW-0811">Translocation</keyword>
<feature type="transmembrane region" description="Helical" evidence="9">
    <location>
        <begin position="27"/>
        <end position="47"/>
    </location>
</feature>
<dbReference type="InterPro" id="IPR004869">
    <property type="entry name" value="MMPL_dom"/>
</dbReference>
<dbReference type="InterPro" id="IPR022813">
    <property type="entry name" value="SecD/SecF_arch_bac"/>
</dbReference>
<dbReference type="SUPFAM" id="SSF82866">
    <property type="entry name" value="Multidrug efflux transporter AcrB transmembrane domain"/>
    <property type="match status" value="1"/>
</dbReference>
<feature type="non-terminal residue" evidence="11">
    <location>
        <position position="1"/>
    </location>
</feature>
<keyword evidence="6 9" id="KW-1133">Transmembrane helix</keyword>
<keyword evidence="4 9" id="KW-0812">Transmembrane</keyword>
<dbReference type="PANTHER" id="PTHR30081:SF10">
    <property type="entry name" value="SSD DOMAIN-CONTAINING PROTEIN"/>
    <property type="match status" value="1"/>
</dbReference>
<organism evidence="11">
    <name type="scientific">marine sediment metagenome</name>
    <dbReference type="NCBI Taxonomy" id="412755"/>
    <lineage>
        <taxon>unclassified sequences</taxon>
        <taxon>metagenomes</taxon>
        <taxon>ecological metagenomes</taxon>
    </lineage>
</organism>
<evidence type="ECO:0000256" key="4">
    <source>
        <dbReference type="ARBA" id="ARBA00022692"/>
    </source>
</evidence>
<feature type="transmembrane region" description="Helical" evidence="9">
    <location>
        <begin position="59"/>
        <end position="81"/>
    </location>
</feature>
<feature type="domain" description="SSD" evidence="10">
    <location>
        <begin position="1"/>
        <end position="81"/>
    </location>
</feature>
<evidence type="ECO:0000256" key="2">
    <source>
        <dbReference type="ARBA" id="ARBA00022448"/>
    </source>
</evidence>
<comment type="subcellular location">
    <subcellularLocation>
        <location evidence="1">Membrane</location>
        <topology evidence="1">Multi-pass membrane protein</topology>
    </subcellularLocation>
</comment>
<dbReference type="PANTHER" id="PTHR30081">
    <property type="entry name" value="PROTEIN-EXPORT MEMBRANE PROTEIN SEC"/>
    <property type="match status" value="1"/>
</dbReference>
<reference evidence="11" key="1">
    <citation type="journal article" date="2014" name="Front. Microbiol.">
        <title>High frequency of phylogenetically diverse reductive dehalogenase-homologous genes in deep subseafloor sedimentary metagenomes.</title>
        <authorList>
            <person name="Kawai M."/>
            <person name="Futagami T."/>
            <person name="Toyoda A."/>
            <person name="Takaki Y."/>
            <person name="Nishi S."/>
            <person name="Hori S."/>
            <person name="Arai W."/>
            <person name="Tsubouchi T."/>
            <person name="Morono Y."/>
            <person name="Uchiyama I."/>
            <person name="Ito T."/>
            <person name="Fujiyama A."/>
            <person name="Inagaki F."/>
            <person name="Takami H."/>
        </authorList>
    </citation>
    <scope>NUCLEOTIDE SEQUENCE</scope>
    <source>
        <strain evidence="11">Expedition CK06-06</strain>
    </source>
</reference>
<gene>
    <name evidence="11" type="ORF">S12H4_10980</name>
</gene>
<evidence type="ECO:0000256" key="3">
    <source>
        <dbReference type="ARBA" id="ARBA00022475"/>
    </source>
</evidence>
<name>X1RIW9_9ZZZZ</name>
<protein>
    <recommendedName>
        <fullName evidence="10">SSD domain-containing protein</fullName>
    </recommendedName>
</protein>
<sequence>QFHNRYQEELTRSKSVGDAIINSMSRILPTVSIALLATMIGFITLYISEVPMIRDFGMMLAVGIVLSYVAGLFLLHSIVYLGDMRNYGLTPHILYLLKN</sequence>
<dbReference type="PROSITE" id="PS50156">
    <property type="entry name" value="SSD"/>
    <property type="match status" value="1"/>
</dbReference>
<evidence type="ECO:0000256" key="1">
    <source>
        <dbReference type="ARBA" id="ARBA00004141"/>
    </source>
</evidence>
<evidence type="ECO:0000256" key="7">
    <source>
        <dbReference type="ARBA" id="ARBA00023010"/>
    </source>
</evidence>
<dbReference type="InterPro" id="IPR000731">
    <property type="entry name" value="SSD"/>
</dbReference>
<keyword evidence="5" id="KW-0653">Protein transport</keyword>
<comment type="caution">
    <text evidence="11">The sequence shown here is derived from an EMBL/GenBank/DDBJ whole genome shotgun (WGS) entry which is preliminary data.</text>
</comment>
<proteinExistence type="predicted"/>
<evidence type="ECO:0000259" key="10">
    <source>
        <dbReference type="PROSITE" id="PS50156"/>
    </source>
</evidence>
<dbReference type="GO" id="GO:0005886">
    <property type="term" value="C:plasma membrane"/>
    <property type="evidence" value="ECO:0007669"/>
    <property type="project" value="TreeGrafter"/>
</dbReference>
<dbReference type="EMBL" id="BARW01004825">
    <property type="protein sequence ID" value="GAI66926.1"/>
    <property type="molecule type" value="Genomic_DNA"/>
</dbReference>
<accession>X1RIW9</accession>
<evidence type="ECO:0000256" key="9">
    <source>
        <dbReference type="SAM" id="Phobius"/>
    </source>
</evidence>
<keyword evidence="3" id="KW-1003">Cell membrane</keyword>
<evidence type="ECO:0000256" key="8">
    <source>
        <dbReference type="ARBA" id="ARBA00023136"/>
    </source>
</evidence>